<dbReference type="RefSeq" id="WP_099136228.1">
    <property type="nucleotide sequence ID" value="NZ_CAWNNJ010000013.1"/>
</dbReference>
<proteinExistence type="predicted"/>
<reference evidence="1 2" key="1">
    <citation type="journal article" date="2017" name="Nat. Microbiol.">
        <title>Natural product diversity associated with the nematode symbionts Photorhabdus and Xenorhabdus.</title>
        <authorList>
            <person name="Tobias N.J."/>
            <person name="Wolff H."/>
            <person name="Djahanschiri B."/>
            <person name="Grundmann F."/>
            <person name="Kronenwerth M."/>
            <person name="Shi Y.M."/>
            <person name="Simonyi S."/>
            <person name="Grun P."/>
            <person name="Shapiro-Ilan D."/>
            <person name="Pidot S.J."/>
            <person name="Stinear T.P."/>
            <person name="Ebersberger I."/>
            <person name="Bode H.B."/>
        </authorList>
    </citation>
    <scope>NUCLEOTIDE SEQUENCE [LARGE SCALE GENOMIC DNA]</scope>
    <source>
        <strain evidence="1 2">DSM 16342</strain>
    </source>
</reference>
<evidence type="ECO:0000313" key="1">
    <source>
        <dbReference type="EMBL" id="PHM27521.1"/>
    </source>
</evidence>
<evidence type="ECO:0000313" key="2">
    <source>
        <dbReference type="Proteomes" id="UP000225833"/>
    </source>
</evidence>
<dbReference type="Proteomes" id="UP000225833">
    <property type="component" value="Unassembled WGS sequence"/>
</dbReference>
<organism evidence="1 2">
    <name type="scientific">Xenorhabdus budapestensis</name>
    <dbReference type="NCBI Taxonomy" id="290110"/>
    <lineage>
        <taxon>Bacteria</taxon>
        <taxon>Pseudomonadati</taxon>
        <taxon>Pseudomonadota</taxon>
        <taxon>Gammaproteobacteria</taxon>
        <taxon>Enterobacterales</taxon>
        <taxon>Morganellaceae</taxon>
        <taxon>Xenorhabdus</taxon>
    </lineage>
</organism>
<name>A0A2D0J006_XENBU</name>
<comment type="caution">
    <text evidence="1">The sequence shown here is derived from an EMBL/GenBank/DDBJ whole genome shotgun (WGS) entry which is preliminary data.</text>
</comment>
<accession>A0A2D0J006</accession>
<dbReference type="AlphaFoldDB" id="A0A2D0J006"/>
<protein>
    <submittedName>
        <fullName evidence="1">Uncharacterized protein</fullName>
    </submittedName>
</protein>
<sequence length="141" mass="16639">MNTYISSEDIFITLSRFRMFLNHSWPAIDEILYDHDWDDDQEFIDEWMDANWSLLVGRRLFGKDSEIQPYALGTIYMLKNSYNRIIVTIDNKKYIFSEFSSSEDGLTTAPPFDMMRIVSLEGNISAVPFKREHLTLEYSNQ</sequence>
<dbReference type="OrthoDB" id="6288432at2"/>
<gene>
    <name evidence="1" type="ORF">Xbud_02380</name>
</gene>
<dbReference type="EMBL" id="NIBS01000011">
    <property type="protein sequence ID" value="PHM27521.1"/>
    <property type="molecule type" value="Genomic_DNA"/>
</dbReference>